<sequence length="145" mass="16223">MNILNMETIVAGWGHLQEDGDPTNLLRYTTVSVVTNQWCKLVYPWSFDAVVKYCAYRKGTDSCQIDSGGPAIVRVDGSRFVQVGIVSSGNGCARENVPGLYARVDVFVPWIKQVVGSFEKAYSSEVPLQLAPYTIPQWPRIYRFP</sequence>
<dbReference type="GO" id="GO:0004252">
    <property type="term" value="F:serine-type endopeptidase activity"/>
    <property type="evidence" value="ECO:0007669"/>
    <property type="project" value="InterPro"/>
</dbReference>
<dbReference type="InterPro" id="IPR001254">
    <property type="entry name" value="Trypsin_dom"/>
</dbReference>
<dbReference type="GO" id="GO:0006508">
    <property type="term" value="P:proteolysis"/>
    <property type="evidence" value="ECO:0007669"/>
    <property type="project" value="UniProtKB-KW"/>
</dbReference>
<protein>
    <submittedName>
        <fullName evidence="3">Secreted serine protease</fullName>
    </submittedName>
</protein>
<dbReference type="InterPro" id="IPR009003">
    <property type="entry name" value="Peptidase_S1_PA"/>
</dbReference>
<keyword evidence="1" id="KW-1015">Disulfide bond</keyword>
<evidence type="ECO:0000259" key="2">
    <source>
        <dbReference type="PROSITE" id="PS50240"/>
    </source>
</evidence>
<dbReference type="PANTHER" id="PTHR24252">
    <property type="entry name" value="ACROSIN-RELATED"/>
    <property type="match status" value="1"/>
</dbReference>
<reference evidence="3" key="1">
    <citation type="journal article" date="2016" name="Ticks Tick Borne Dis.">
        <title>De novo assembly and annotation of the salivary gland transcriptome of Rhipicephalus appendiculatus male and female ticks during blood feeding.</title>
        <authorList>
            <person name="de Castro M.H."/>
            <person name="de Klerk D."/>
            <person name="Pienaar R."/>
            <person name="Latif A.A."/>
            <person name="Rees D.J."/>
            <person name="Mans B.J."/>
        </authorList>
    </citation>
    <scope>NUCLEOTIDE SEQUENCE</scope>
    <source>
        <tissue evidence="3">Salivary glands</tissue>
    </source>
</reference>
<dbReference type="Gene3D" id="2.40.10.10">
    <property type="entry name" value="Trypsin-like serine proteases"/>
    <property type="match status" value="1"/>
</dbReference>
<keyword evidence="3" id="KW-0645">Protease</keyword>
<dbReference type="PROSITE" id="PS50240">
    <property type="entry name" value="TRYPSIN_DOM"/>
    <property type="match status" value="1"/>
</dbReference>
<feature type="domain" description="Peptidase S1" evidence="2">
    <location>
        <begin position="1"/>
        <end position="116"/>
    </location>
</feature>
<keyword evidence="3" id="KW-0378">Hydrolase</keyword>
<organism evidence="3">
    <name type="scientific">Rhipicephalus appendiculatus</name>
    <name type="common">Brown ear tick</name>
    <dbReference type="NCBI Taxonomy" id="34631"/>
    <lineage>
        <taxon>Eukaryota</taxon>
        <taxon>Metazoa</taxon>
        <taxon>Ecdysozoa</taxon>
        <taxon>Arthropoda</taxon>
        <taxon>Chelicerata</taxon>
        <taxon>Arachnida</taxon>
        <taxon>Acari</taxon>
        <taxon>Parasitiformes</taxon>
        <taxon>Ixodida</taxon>
        <taxon>Ixodoidea</taxon>
        <taxon>Ixodidae</taxon>
        <taxon>Rhipicephalinae</taxon>
        <taxon>Rhipicephalus</taxon>
        <taxon>Rhipicephalus</taxon>
    </lineage>
</organism>
<name>A0A131YMJ4_RHIAP</name>
<dbReference type="InterPro" id="IPR043504">
    <property type="entry name" value="Peptidase_S1_PA_chymotrypsin"/>
</dbReference>
<dbReference type="AlphaFoldDB" id="A0A131YMJ4"/>
<proteinExistence type="predicted"/>
<evidence type="ECO:0000256" key="1">
    <source>
        <dbReference type="ARBA" id="ARBA00023157"/>
    </source>
</evidence>
<evidence type="ECO:0000313" key="3">
    <source>
        <dbReference type="EMBL" id="JAP80493.1"/>
    </source>
</evidence>
<dbReference type="Pfam" id="PF00089">
    <property type="entry name" value="Trypsin"/>
    <property type="match status" value="1"/>
</dbReference>
<dbReference type="EMBL" id="GEDV01008064">
    <property type="protein sequence ID" value="JAP80493.1"/>
    <property type="molecule type" value="Transcribed_RNA"/>
</dbReference>
<dbReference type="SUPFAM" id="SSF50494">
    <property type="entry name" value="Trypsin-like serine proteases"/>
    <property type="match status" value="1"/>
</dbReference>
<accession>A0A131YMJ4</accession>
<dbReference type="PANTHER" id="PTHR24252:SF7">
    <property type="entry name" value="HYALIN"/>
    <property type="match status" value="1"/>
</dbReference>